<feature type="transmembrane region" description="Helical" evidence="10">
    <location>
        <begin position="18"/>
        <end position="41"/>
    </location>
</feature>
<evidence type="ECO:0000256" key="1">
    <source>
        <dbReference type="ARBA" id="ARBA00004651"/>
    </source>
</evidence>
<feature type="transmembrane region" description="Helical" evidence="10">
    <location>
        <begin position="77"/>
        <end position="97"/>
    </location>
</feature>
<keyword evidence="6 10" id="KW-0407">Ion channel</keyword>
<keyword evidence="3 10" id="KW-0812">Transmembrane</keyword>
<evidence type="ECO:0000256" key="4">
    <source>
        <dbReference type="ARBA" id="ARBA00022989"/>
    </source>
</evidence>
<feature type="binding site" evidence="10">
    <location>
        <position position="87"/>
    </location>
    <ligand>
        <name>Na(+)</name>
        <dbReference type="ChEBI" id="CHEBI:29101"/>
        <note>structural</note>
    </ligand>
</feature>
<keyword evidence="10" id="KW-0813">Transport</keyword>
<keyword evidence="10" id="KW-0479">Metal-binding</keyword>
<reference evidence="12" key="1">
    <citation type="journal article" date="2019" name="Int. J. Syst. Evol. Microbiol.">
        <title>The Global Catalogue of Microorganisms (GCM) 10K type strain sequencing project: providing services to taxonomists for standard genome sequencing and annotation.</title>
        <authorList>
            <consortium name="The Broad Institute Genomics Platform"/>
            <consortium name="The Broad Institute Genome Sequencing Center for Infectious Disease"/>
            <person name="Wu L."/>
            <person name="Ma J."/>
        </authorList>
    </citation>
    <scope>NUCLEOTIDE SEQUENCE [LARGE SCALE GENOMIC DNA]</scope>
    <source>
        <strain evidence="12">JCM 14901</strain>
    </source>
</reference>
<keyword evidence="12" id="KW-1185">Reference proteome</keyword>
<evidence type="ECO:0000256" key="9">
    <source>
        <dbReference type="ARBA" id="ARBA00049940"/>
    </source>
</evidence>
<comment type="similarity">
    <text evidence="7 10">Belongs to the fluoride channel Fluc/FEX (TC 1.A.43) family.</text>
</comment>
<evidence type="ECO:0000256" key="5">
    <source>
        <dbReference type="ARBA" id="ARBA00023136"/>
    </source>
</evidence>
<accession>A0ABP5BYW6</accession>
<evidence type="ECO:0000256" key="3">
    <source>
        <dbReference type="ARBA" id="ARBA00022692"/>
    </source>
</evidence>
<dbReference type="HAMAP" id="MF_00454">
    <property type="entry name" value="FluC"/>
    <property type="match status" value="1"/>
</dbReference>
<evidence type="ECO:0000256" key="8">
    <source>
        <dbReference type="ARBA" id="ARBA00035585"/>
    </source>
</evidence>
<feature type="transmembrane region" description="Helical" evidence="10">
    <location>
        <begin position="109"/>
        <end position="131"/>
    </location>
</feature>
<evidence type="ECO:0000256" key="2">
    <source>
        <dbReference type="ARBA" id="ARBA00022475"/>
    </source>
</evidence>
<keyword evidence="2 10" id="KW-1003">Cell membrane</keyword>
<dbReference type="Pfam" id="PF02537">
    <property type="entry name" value="CRCB"/>
    <property type="match status" value="1"/>
</dbReference>
<evidence type="ECO:0000256" key="6">
    <source>
        <dbReference type="ARBA" id="ARBA00023303"/>
    </source>
</evidence>
<comment type="catalytic activity">
    <reaction evidence="8">
        <text>fluoride(in) = fluoride(out)</text>
        <dbReference type="Rhea" id="RHEA:76159"/>
        <dbReference type="ChEBI" id="CHEBI:17051"/>
    </reaction>
    <physiologicalReaction direction="left-to-right" evidence="8">
        <dbReference type="Rhea" id="RHEA:76160"/>
    </physiologicalReaction>
</comment>
<keyword evidence="4 10" id="KW-1133">Transmembrane helix</keyword>
<feature type="binding site" evidence="10">
    <location>
        <position position="90"/>
    </location>
    <ligand>
        <name>Na(+)</name>
        <dbReference type="ChEBI" id="CHEBI:29101"/>
        <note>structural</note>
    </ligand>
</feature>
<evidence type="ECO:0000256" key="10">
    <source>
        <dbReference type="HAMAP-Rule" id="MF_00454"/>
    </source>
</evidence>
<feature type="transmembrane region" description="Helical" evidence="10">
    <location>
        <begin position="47"/>
        <end position="70"/>
    </location>
</feature>
<comment type="activity regulation">
    <text evidence="10">Na(+) is not transported, but it plays an essential structural role and its presence is essential for fluoride channel function.</text>
</comment>
<dbReference type="EMBL" id="BAAAOG010000002">
    <property type="protein sequence ID" value="GAA1954485.1"/>
    <property type="molecule type" value="Genomic_DNA"/>
</dbReference>
<dbReference type="InterPro" id="IPR003691">
    <property type="entry name" value="FluC"/>
</dbReference>
<comment type="function">
    <text evidence="9 10">Fluoride-specific ion channel. Important for reducing fluoride concentration in the cell, thus reducing its toxicity.</text>
</comment>
<keyword evidence="5 10" id="KW-0472">Membrane</keyword>
<comment type="caution">
    <text evidence="11">The sequence shown here is derived from an EMBL/GenBank/DDBJ whole genome shotgun (WGS) entry which is preliminary data.</text>
</comment>
<dbReference type="Proteomes" id="UP001499933">
    <property type="component" value="Unassembled WGS sequence"/>
</dbReference>
<organism evidence="11 12">
    <name type="scientific">Microbacterium deminutum</name>
    <dbReference type="NCBI Taxonomy" id="344164"/>
    <lineage>
        <taxon>Bacteria</taxon>
        <taxon>Bacillati</taxon>
        <taxon>Actinomycetota</taxon>
        <taxon>Actinomycetes</taxon>
        <taxon>Micrococcales</taxon>
        <taxon>Microbacteriaceae</taxon>
        <taxon>Microbacterium</taxon>
    </lineage>
</organism>
<name>A0ABP5BYW6_9MICO</name>
<keyword evidence="10" id="KW-0915">Sodium</keyword>
<protein>
    <recommendedName>
        <fullName evidence="10">Fluoride-specific ion channel FluC</fullName>
    </recommendedName>
</protein>
<comment type="subcellular location">
    <subcellularLocation>
        <location evidence="1 10">Cell membrane</location>
        <topology evidence="1 10">Multi-pass membrane protein</topology>
    </subcellularLocation>
</comment>
<keyword evidence="10" id="KW-0406">Ion transport</keyword>
<evidence type="ECO:0000256" key="7">
    <source>
        <dbReference type="ARBA" id="ARBA00035120"/>
    </source>
</evidence>
<dbReference type="RefSeq" id="WP_344093071.1">
    <property type="nucleotide sequence ID" value="NZ_BAAAOG010000002.1"/>
</dbReference>
<sequence length="149" mass="14516">MTTAPGPVGGAPDRGARLAILGLVVAGGAVGVLARAALLLPVTDPAAIPWVTAVINAAGSFLLGVVVGWLDGRHPRARAFVGTGVLGGFTTYSAFAVQTVAVGGDAPGIAVGLVVASVGAGFLGAIIGLFVGRRIADVPGEIEPPESAE</sequence>
<evidence type="ECO:0000313" key="12">
    <source>
        <dbReference type="Proteomes" id="UP001499933"/>
    </source>
</evidence>
<proteinExistence type="inferred from homology"/>
<gene>
    <name evidence="10" type="primary">fluC</name>
    <name evidence="10" type="synonym">crcB</name>
    <name evidence="11" type="ORF">GCM10009776_15540</name>
</gene>
<evidence type="ECO:0000313" key="11">
    <source>
        <dbReference type="EMBL" id="GAA1954485.1"/>
    </source>
</evidence>